<sequence length="540" mass="60815">MPTKGGPKKLVPGSPMRETPPAIHPYEEVRLRQCMQNSARLRQLGLQETSVYPNTSAIAQDKNKRYQRTREDSGSEYDPLQDASAEGDISDGTTTTTEHGSKTNNQALDASSGLKFRSRKRVYADMEPTTTRAKSKKCTAQPNVSVLASDIPVPPSPATIEGDGAHAANNTRDECDNEMTHEDVVDANPQSANTTRDECNDEMANEEVPWNRGTNMGHGLQRITRSRRGKLPIIIPEGHIRPLTPVIAAKYATECNIAVRGHVPILLSWQDYKKREAIIQKYLGCLRAKFDIDTEDPVIKEGCLGMMKIAIRNQRHRLKEEHFDPYPLHLVTKTSPVTSTSDEEWLKLVEYWSTAKKMEQCQKNKNNRAQVKFPSTTGSCSYPVFVENLGGEFEDKEPNALDLFKLCHFSKKTQGYTPNVQLAIDEMEAQLTSPPGEGEEPNSTTEVVAAVLEDNTKKNMFLQNVGIKTARQRSTLQKVQAQLEVEKQANVDLRAKVDDLEKKAKESEQARLKDKEEMKKQQDEFEARLERRFRQHLPAD</sequence>
<dbReference type="AlphaFoldDB" id="A0ABC9DS33"/>
<dbReference type="InterPro" id="IPR004252">
    <property type="entry name" value="Probable_transposase_24"/>
</dbReference>
<evidence type="ECO:0000256" key="1">
    <source>
        <dbReference type="SAM" id="MobiDB-lite"/>
    </source>
</evidence>
<organism evidence="2 3">
    <name type="scientific">Urochloa decumbens</name>
    <dbReference type="NCBI Taxonomy" id="240449"/>
    <lineage>
        <taxon>Eukaryota</taxon>
        <taxon>Viridiplantae</taxon>
        <taxon>Streptophyta</taxon>
        <taxon>Embryophyta</taxon>
        <taxon>Tracheophyta</taxon>
        <taxon>Spermatophyta</taxon>
        <taxon>Magnoliopsida</taxon>
        <taxon>Liliopsida</taxon>
        <taxon>Poales</taxon>
        <taxon>Poaceae</taxon>
        <taxon>PACMAD clade</taxon>
        <taxon>Panicoideae</taxon>
        <taxon>Panicodae</taxon>
        <taxon>Paniceae</taxon>
        <taxon>Melinidinae</taxon>
        <taxon>Urochloa</taxon>
    </lineage>
</organism>
<reference evidence="2" key="1">
    <citation type="submission" date="2024-10" db="EMBL/GenBank/DDBJ databases">
        <authorList>
            <person name="Ryan C."/>
        </authorList>
    </citation>
    <scope>NUCLEOTIDE SEQUENCE [LARGE SCALE GENOMIC DNA]</scope>
</reference>
<evidence type="ECO:0008006" key="4">
    <source>
        <dbReference type="Google" id="ProtNLM"/>
    </source>
</evidence>
<gene>
    <name evidence="2" type="ORF">URODEC1_LOCUS88084</name>
</gene>
<name>A0ABC9DS33_9POAL</name>
<feature type="region of interest" description="Disordered" evidence="1">
    <location>
        <begin position="55"/>
        <end position="112"/>
    </location>
</feature>
<dbReference type="PANTHER" id="PTHR33063:SF13">
    <property type="entry name" value="OS02G0583500 PROTEIN"/>
    <property type="match status" value="1"/>
</dbReference>
<dbReference type="PANTHER" id="PTHR33063">
    <property type="entry name" value="OS02G0583500 PROTEIN"/>
    <property type="match status" value="1"/>
</dbReference>
<protein>
    <recommendedName>
        <fullName evidence="4">Transposase</fullName>
    </recommendedName>
</protein>
<evidence type="ECO:0000313" key="3">
    <source>
        <dbReference type="Proteomes" id="UP001497457"/>
    </source>
</evidence>
<feature type="compositionally biased region" description="Basic and acidic residues" evidence="1">
    <location>
        <begin position="61"/>
        <end position="73"/>
    </location>
</feature>
<evidence type="ECO:0000313" key="2">
    <source>
        <dbReference type="EMBL" id="CAL5044079.1"/>
    </source>
</evidence>
<proteinExistence type="predicted"/>
<accession>A0ABC9DS33</accession>
<dbReference type="Pfam" id="PF03004">
    <property type="entry name" value="Transposase_24"/>
    <property type="match status" value="1"/>
</dbReference>
<feature type="region of interest" description="Disordered" evidence="1">
    <location>
        <begin position="500"/>
        <end position="540"/>
    </location>
</feature>
<dbReference type="Proteomes" id="UP001497457">
    <property type="component" value="Chromosome 34rd"/>
</dbReference>
<feature type="region of interest" description="Disordered" evidence="1">
    <location>
        <begin position="1"/>
        <end position="25"/>
    </location>
</feature>
<keyword evidence="3" id="KW-1185">Reference proteome</keyword>
<dbReference type="EMBL" id="OZ075144">
    <property type="protein sequence ID" value="CAL5044079.1"/>
    <property type="molecule type" value="Genomic_DNA"/>
</dbReference>